<feature type="domain" description="Glycosyltransferase RgtA/B/C/D-like" evidence="9">
    <location>
        <begin position="107"/>
        <end position="207"/>
    </location>
</feature>
<dbReference type="STRING" id="1798374.A2Z33_07305"/>
<dbReference type="EMBL" id="MFJD01000001">
    <property type="protein sequence ID" value="OGG05059.1"/>
    <property type="molecule type" value="Genomic_DNA"/>
</dbReference>
<evidence type="ECO:0000259" key="9">
    <source>
        <dbReference type="Pfam" id="PF13231"/>
    </source>
</evidence>
<keyword evidence="6 8" id="KW-1133">Transmembrane helix</keyword>
<evidence type="ECO:0000313" key="10">
    <source>
        <dbReference type="EMBL" id="OGG05059.1"/>
    </source>
</evidence>
<feature type="transmembrane region" description="Helical" evidence="8">
    <location>
        <begin position="106"/>
        <end position="125"/>
    </location>
</feature>
<dbReference type="InterPro" id="IPR050297">
    <property type="entry name" value="LipidA_mod_glycosyltrf_83"/>
</dbReference>
<dbReference type="InterPro" id="IPR038731">
    <property type="entry name" value="RgtA/B/C-like"/>
</dbReference>
<dbReference type="PANTHER" id="PTHR33908">
    <property type="entry name" value="MANNOSYLTRANSFERASE YKCB-RELATED"/>
    <property type="match status" value="1"/>
</dbReference>
<dbReference type="GO" id="GO:0005886">
    <property type="term" value="C:plasma membrane"/>
    <property type="evidence" value="ECO:0007669"/>
    <property type="project" value="UniProtKB-SubCell"/>
</dbReference>
<evidence type="ECO:0000256" key="7">
    <source>
        <dbReference type="ARBA" id="ARBA00023136"/>
    </source>
</evidence>
<feature type="transmembrane region" description="Helical" evidence="8">
    <location>
        <begin position="159"/>
        <end position="180"/>
    </location>
</feature>
<evidence type="ECO:0000256" key="6">
    <source>
        <dbReference type="ARBA" id="ARBA00022989"/>
    </source>
</evidence>
<organism evidence="10 11">
    <name type="scientific">Candidatus Gottesmanbacteria bacterium RBG_16_52_11</name>
    <dbReference type="NCBI Taxonomy" id="1798374"/>
    <lineage>
        <taxon>Bacteria</taxon>
        <taxon>Candidatus Gottesmaniibacteriota</taxon>
    </lineage>
</organism>
<keyword evidence="4" id="KW-0808">Transferase</keyword>
<dbReference type="Pfam" id="PF13231">
    <property type="entry name" value="PMT_2"/>
    <property type="match status" value="1"/>
</dbReference>
<dbReference type="PANTHER" id="PTHR33908:SF11">
    <property type="entry name" value="MEMBRANE PROTEIN"/>
    <property type="match status" value="1"/>
</dbReference>
<feature type="transmembrane region" description="Helical" evidence="8">
    <location>
        <begin position="77"/>
        <end position="94"/>
    </location>
</feature>
<feature type="transmembrane region" description="Helical" evidence="8">
    <location>
        <begin position="332"/>
        <end position="355"/>
    </location>
</feature>
<keyword evidence="2" id="KW-1003">Cell membrane</keyword>
<evidence type="ECO:0000256" key="3">
    <source>
        <dbReference type="ARBA" id="ARBA00022676"/>
    </source>
</evidence>
<dbReference type="AlphaFoldDB" id="A0A1F5YXY5"/>
<proteinExistence type="predicted"/>
<sequence>MLTTAVLCASTLVRIRNLNYNAPFTDEAIYIVLGRMGLFDRDFAEYNPQSWVGGSVYLYPIISAAAANLGGVAGSRFINVVLSIFALEFTYLTAIRLAQNTRTDRFKAGLISAVILGGSATGYYVSRIATHDMLSFLFFSMSLYYLVKALQTPTPNARLYFASAMLMAGAFLIKTVILVYIPPVIAFTYLRVRKNRKHRIFGTGYLIIPLALVTVGSLLISREMLAAFIRGHVTITYDTLQNFREVIWGGFRYILPFALLGSAGLISDRKYSVFAVLAAGTLWIIIWHLAVSRVPALDKHLYLSVYFMALIAGTGIPRLLKKLRPVKLKTSFYSALILILAGYFVVSVNSAARLYDNYWYDSRPVLSYMTGVVKNGDKVLAETGAPVIYVTYEKNHPINTVTFDWFRYGNSEGTAAYAEAVRDGYFDIIELESNSLPKLAEFSELHRRVASIIPENYRLIYENRNFYVYRRLF</sequence>
<keyword evidence="5 8" id="KW-0812">Transmembrane</keyword>
<protein>
    <recommendedName>
        <fullName evidence="9">Glycosyltransferase RgtA/B/C/D-like domain-containing protein</fullName>
    </recommendedName>
</protein>
<keyword evidence="7 8" id="KW-0472">Membrane</keyword>
<comment type="subcellular location">
    <subcellularLocation>
        <location evidence="1">Cell membrane</location>
        <topology evidence="1">Multi-pass membrane protein</topology>
    </subcellularLocation>
</comment>
<dbReference type="Proteomes" id="UP000178448">
    <property type="component" value="Unassembled WGS sequence"/>
</dbReference>
<reference evidence="10 11" key="1">
    <citation type="journal article" date="2016" name="Nat. Commun.">
        <title>Thousands of microbial genomes shed light on interconnected biogeochemical processes in an aquifer system.</title>
        <authorList>
            <person name="Anantharaman K."/>
            <person name="Brown C.T."/>
            <person name="Hug L.A."/>
            <person name="Sharon I."/>
            <person name="Castelle C.J."/>
            <person name="Probst A.J."/>
            <person name="Thomas B.C."/>
            <person name="Singh A."/>
            <person name="Wilkins M.J."/>
            <person name="Karaoz U."/>
            <person name="Brodie E.L."/>
            <person name="Williams K.H."/>
            <person name="Hubbard S.S."/>
            <person name="Banfield J.F."/>
        </authorList>
    </citation>
    <scope>NUCLEOTIDE SEQUENCE [LARGE SCALE GENOMIC DNA]</scope>
</reference>
<gene>
    <name evidence="10" type="ORF">A2Z33_07305</name>
</gene>
<dbReference type="GO" id="GO:0016763">
    <property type="term" value="F:pentosyltransferase activity"/>
    <property type="evidence" value="ECO:0007669"/>
    <property type="project" value="TreeGrafter"/>
</dbReference>
<evidence type="ECO:0000313" key="11">
    <source>
        <dbReference type="Proteomes" id="UP000178448"/>
    </source>
</evidence>
<dbReference type="GO" id="GO:0009103">
    <property type="term" value="P:lipopolysaccharide biosynthetic process"/>
    <property type="evidence" value="ECO:0007669"/>
    <property type="project" value="UniProtKB-ARBA"/>
</dbReference>
<comment type="caution">
    <text evidence="10">The sequence shown here is derived from an EMBL/GenBank/DDBJ whole genome shotgun (WGS) entry which is preliminary data.</text>
</comment>
<evidence type="ECO:0000256" key="5">
    <source>
        <dbReference type="ARBA" id="ARBA00022692"/>
    </source>
</evidence>
<feature type="transmembrane region" description="Helical" evidence="8">
    <location>
        <begin position="200"/>
        <end position="220"/>
    </location>
</feature>
<evidence type="ECO:0000256" key="8">
    <source>
        <dbReference type="SAM" id="Phobius"/>
    </source>
</evidence>
<keyword evidence="3" id="KW-0328">Glycosyltransferase</keyword>
<evidence type="ECO:0000256" key="1">
    <source>
        <dbReference type="ARBA" id="ARBA00004651"/>
    </source>
</evidence>
<feature type="transmembrane region" description="Helical" evidence="8">
    <location>
        <begin position="271"/>
        <end position="289"/>
    </location>
</feature>
<evidence type="ECO:0000256" key="2">
    <source>
        <dbReference type="ARBA" id="ARBA00022475"/>
    </source>
</evidence>
<name>A0A1F5YXY5_9BACT</name>
<evidence type="ECO:0000256" key="4">
    <source>
        <dbReference type="ARBA" id="ARBA00022679"/>
    </source>
</evidence>
<feature type="transmembrane region" description="Helical" evidence="8">
    <location>
        <begin position="301"/>
        <end position="320"/>
    </location>
</feature>
<accession>A0A1F5YXY5</accession>